<dbReference type="Proteomes" id="UP001385951">
    <property type="component" value="Unassembled WGS sequence"/>
</dbReference>
<evidence type="ECO:0000313" key="1">
    <source>
        <dbReference type="EMBL" id="KAK7685872.1"/>
    </source>
</evidence>
<dbReference type="EMBL" id="JASBNA010000019">
    <property type="protein sequence ID" value="KAK7685872.1"/>
    <property type="molecule type" value="Genomic_DNA"/>
</dbReference>
<comment type="caution">
    <text evidence="1">The sequence shown here is derived from an EMBL/GenBank/DDBJ whole genome shotgun (WGS) entry which is preliminary data.</text>
</comment>
<evidence type="ECO:0000313" key="2">
    <source>
        <dbReference type="Proteomes" id="UP001385951"/>
    </source>
</evidence>
<organism evidence="1 2">
    <name type="scientific">Cerrena zonata</name>
    <dbReference type="NCBI Taxonomy" id="2478898"/>
    <lineage>
        <taxon>Eukaryota</taxon>
        <taxon>Fungi</taxon>
        <taxon>Dikarya</taxon>
        <taxon>Basidiomycota</taxon>
        <taxon>Agaricomycotina</taxon>
        <taxon>Agaricomycetes</taxon>
        <taxon>Polyporales</taxon>
        <taxon>Cerrenaceae</taxon>
        <taxon>Cerrena</taxon>
    </lineage>
</organism>
<proteinExistence type="predicted"/>
<reference evidence="1 2" key="1">
    <citation type="submission" date="2022-09" db="EMBL/GenBank/DDBJ databases">
        <authorList>
            <person name="Palmer J.M."/>
        </authorList>
    </citation>
    <scope>NUCLEOTIDE SEQUENCE [LARGE SCALE GENOMIC DNA]</scope>
    <source>
        <strain evidence="1 2">DSM 7382</strain>
    </source>
</reference>
<accession>A0AAW0G7W9</accession>
<gene>
    <name evidence="1" type="ORF">QCA50_011219</name>
</gene>
<protein>
    <submittedName>
        <fullName evidence="1">Uncharacterized protein</fullName>
    </submittedName>
</protein>
<keyword evidence="2" id="KW-1185">Reference proteome</keyword>
<dbReference type="AlphaFoldDB" id="A0AAW0G7W9"/>
<sequence>MQSNVYSLLETWTGGVKRNTRRRKDRKLQRNSGGKRDWKNYKNEIVQNIEHEKQRKRQKALDDRKTLLKIQFSSYYRKYWKHKTKNDASLGQRLPIWEHAILPVIENMLFENEANIELTVNRIQVLLLTSRGSFPIFNLCTRMLPILPVEQVRLVAIFIVPLRSTASMGMPVYSLSKGLCPPVVSYRRTLSFSTITLLRPRSQDK</sequence>
<name>A0AAW0G7W9_9APHY</name>